<feature type="transmembrane region" description="Helical" evidence="6">
    <location>
        <begin position="377"/>
        <end position="398"/>
    </location>
</feature>
<protein>
    <submittedName>
        <fullName evidence="7">Branched-chain amino acid ABC transporter permease</fullName>
    </submittedName>
</protein>
<feature type="transmembrane region" description="Helical" evidence="6">
    <location>
        <begin position="123"/>
        <end position="144"/>
    </location>
</feature>
<evidence type="ECO:0000256" key="4">
    <source>
        <dbReference type="ARBA" id="ARBA00022989"/>
    </source>
</evidence>
<dbReference type="OrthoDB" id="9804361at2"/>
<feature type="transmembrane region" description="Helical" evidence="6">
    <location>
        <begin position="98"/>
        <end position="116"/>
    </location>
</feature>
<dbReference type="InterPro" id="IPR043428">
    <property type="entry name" value="LivM-like"/>
</dbReference>
<evidence type="ECO:0000256" key="3">
    <source>
        <dbReference type="ARBA" id="ARBA00022692"/>
    </source>
</evidence>
<feature type="transmembrane region" description="Helical" evidence="6">
    <location>
        <begin position="311"/>
        <end position="336"/>
    </location>
</feature>
<feature type="transmembrane region" description="Helical" evidence="6">
    <location>
        <begin position="49"/>
        <end position="69"/>
    </location>
</feature>
<evidence type="ECO:0000256" key="1">
    <source>
        <dbReference type="ARBA" id="ARBA00004651"/>
    </source>
</evidence>
<accession>A0A5C5GH51</accession>
<organism evidence="7 8">
    <name type="scientific">Pelagovum pacificum</name>
    <dbReference type="NCBI Taxonomy" id="2588711"/>
    <lineage>
        <taxon>Bacteria</taxon>
        <taxon>Pseudomonadati</taxon>
        <taxon>Pseudomonadota</taxon>
        <taxon>Alphaproteobacteria</taxon>
        <taxon>Rhodobacterales</taxon>
        <taxon>Paracoccaceae</taxon>
        <taxon>Pelagovum</taxon>
    </lineage>
</organism>
<evidence type="ECO:0000256" key="6">
    <source>
        <dbReference type="SAM" id="Phobius"/>
    </source>
</evidence>
<keyword evidence="5 6" id="KW-0472">Membrane</keyword>
<sequence length="424" mass="45347">MLGLGKKDSVMLLIVVIMTICAPILLNPFPATSGLAQFNAGYPDLMQRFVIFGIFAIGFNILFGLTGYLSFGHAAFLGVGSYAAVWMFKLLSFNVLPAIVLSVVVAGAFSVLIGYISLRRSGIYFSILTLAFAQMSFALAYSVLGNPNFVNLTNGETGLQVYSSDPQVLAGANASGATNLFGLEMRESCMLKVGGTASTDGATCSAQILPGAFGESFWTFNFNAGYYLCAVVMIVAFYLAIRIFRSPFGMMLRAVKSNQNRMNYTGLNSRPYTLAAFVISGMYAGLAGGLMACMDPLAGAERMQWTASGEVVLMTILGGAGTLIGPVLGAGFIKYFENIFSKINDGVLHGWFAALPDWLENGLIAVIHPFVGQGWHLTLGILFMLVVIFLPGGLVEGGQRIGRLFSRRRSREGRAADASKTPAE</sequence>
<keyword evidence="3 6" id="KW-0812">Transmembrane</keyword>
<feature type="transmembrane region" description="Helical" evidence="6">
    <location>
        <begin position="224"/>
        <end position="244"/>
    </location>
</feature>
<dbReference type="EMBL" id="VFFF01000001">
    <property type="protein sequence ID" value="TNY32816.1"/>
    <property type="molecule type" value="Genomic_DNA"/>
</dbReference>
<dbReference type="CDD" id="cd06581">
    <property type="entry name" value="TM_PBP1_LivM_like"/>
    <property type="match status" value="1"/>
</dbReference>
<comment type="subcellular location">
    <subcellularLocation>
        <location evidence="1">Cell membrane</location>
        <topology evidence="1">Multi-pass membrane protein</topology>
    </subcellularLocation>
</comment>
<evidence type="ECO:0000313" key="8">
    <source>
        <dbReference type="Proteomes" id="UP000314011"/>
    </source>
</evidence>
<dbReference type="PANTHER" id="PTHR30482:SF17">
    <property type="entry name" value="ABC TRANSPORTER ATP-BINDING PROTEIN"/>
    <property type="match status" value="1"/>
</dbReference>
<gene>
    <name evidence="7" type="ORF">FHY64_05940</name>
</gene>
<dbReference type="Proteomes" id="UP000314011">
    <property type="component" value="Unassembled WGS sequence"/>
</dbReference>
<dbReference type="AlphaFoldDB" id="A0A5C5GH51"/>
<name>A0A5C5GH51_9RHOB</name>
<dbReference type="Pfam" id="PF02653">
    <property type="entry name" value="BPD_transp_2"/>
    <property type="match status" value="1"/>
</dbReference>
<feature type="transmembrane region" description="Helical" evidence="6">
    <location>
        <begin position="12"/>
        <end position="29"/>
    </location>
</feature>
<keyword evidence="4 6" id="KW-1133">Transmembrane helix</keyword>
<dbReference type="InterPro" id="IPR001851">
    <property type="entry name" value="ABC_transp_permease"/>
</dbReference>
<dbReference type="GO" id="GO:0005886">
    <property type="term" value="C:plasma membrane"/>
    <property type="evidence" value="ECO:0007669"/>
    <property type="project" value="UniProtKB-SubCell"/>
</dbReference>
<evidence type="ECO:0000256" key="5">
    <source>
        <dbReference type="ARBA" id="ARBA00023136"/>
    </source>
</evidence>
<feature type="transmembrane region" description="Helical" evidence="6">
    <location>
        <begin position="271"/>
        <end position="291"/>
    </location>
</feature>
<dbReference type="RefSeq" id="WP_140193500.1">
    <property type="nucleotide sequence ID" value="NZ_CP065915.1"/>
</dbReference>
<feature type="transmembrane region" description="Helical" evidence="6">
    <location>
        <begin position="348"/>
        <end position="371"/>
    </location>
</feature>
<evidence type="ECO:0000256" key="2">
    <source>
        <dbReference type="ARBA" id="ARBA00022475"/>
    </source>
</evidence>
<evidence type="ECO:0000313" key="7">
    <source>
        <dbReference type="EMBL" id="TNY32816.1"/>
    </source>
</evidence>
<reference evidence="7 8" key="1">
    <citation type="submission" date="2019-06" db="EMBL/GenBank/DDBJ databases">
        <title>Genome of new Rhodobacteraceae sp. SM1903.</title>
        <authorList>
            <person name="Ren X."/>
        </authorList>
    </citation>
    <scope>NUCLEOTIDE SEQUENCE [LARGE SCALE GENOMIC DNA]</scope>
    <source>
        <strain evidence="7 8">SM1903</strain>
    </source>
</reference>
<proteinExistence type="predicted"/>
<comment type="caution">
    <text evidence="7">The sequence shown here is derived from an EMBL/GenBank/DDBJ whole genome shotgun (WGS) entry which is preliminary data.</text>
</comment>
<dbReference type="PANTHER" id="PTHR30482">
    <property type="entry name" value="HIGH-AFFINITY BRANCHED-CHAIN AMINO ACID TRANSPORT SYSTEM PERMEASE"/>
    <property type="match status" value="1"/>
</dbReference>
<keyword evidence="8" id="KW-1185">Reference proteome</keyword>
<dbReference type="GO" id="GO:0015658">
    <property type="term" value="F:branched-chain amino acid transmembrane transporter activity"/>
    <property type="evidence" value="ECO:0007669"/>
    <property type="project" value="InterPro"/>
</dbReference>
<keyword evidence="2" id="KW-1003">Cell membrane</keyword>